<organism evidence="2">
    <name type="scientific">Octopus bimaculoides</name>
    <name type="common">California two-spotted octopus</name>
    <dbReference type="NCBI Taxonomy" id="37653"/>
    <lineage>
        <taxon>Eukaryota</taxon>
        <taxon>Metazoa</taxon>
        <taxon>Spiralia</taxon>
        <taxon>Lophotrochozoa</taxon>
        <taxon>Mollusca</taxon>
        <taxon>Cephalopoda</taxon>
        <taxon>Coleoidea</taxon>
        <taxon>Octopodiformes</taxon>
        <taxon>Octopoda</taxon>
        <taxon>Incirrata</taxon>
        <taxon>Octopodidae</taxon>
        <taxon>Octopus</taxon>
    </lineage>
</organism>
<gene>
    <name evidence="2" type="ORF">OCBIM_22016247mg</name>
</gene>
<name>A0A0L8HEV4_OCTBM</name>
<dbReference type="EMBL" id="KQ418331">
    <property type="protein sequence ID" value="KOF87742.1"/>
    <property type="molecule type" value="Genomic_DNA"/>
</dbReference>
<accession>A0A0L8HEV4</accession>
<reference evidence="2" key="1">
    <citation type="submission" date="2015-07" db="EMBL/GenBank/DDBJ databases">
        <title>MeaNS - Measles Nucleotide Surveillance Program.</title>
        <authorList>
            <person name="Tran T."/>
            <person name="Druce J."/>
        </authorList>
    </citation>
    <scope>NUCLEOTIDE SEQUENCE</scope>
    <source>
        <strain evidence="2">UCB-OBI-ISO-001</strain>
        <tissue evidence="2">Gonad</tissue>
    </source>
</reference>
<dbReference type="AlphaFoldDB" id="A0A0L8HEV4"/>
<protein>
    <submittedName>
        <fullName evidence="2">Uncharacterized protein</fullName>
    </submittedName>
</protein>
<feature type="compositionally biased region" description="Basic and acidic residues" evidence="1">
    <location>
        <begin position="289"/>
        <end position="302"/>
    </location>
</feature>
<evidence type="ECO:0000256" key="1">
    <source>
        <dbReference type="SAM" id="MobiDB-lite"/>
    </source>
</evidence>
<evidence type="ECO:0000313" key="2">
    <source>
        <dbReference type="EMBL" id="KOF87742.1"/>
    </source>
</evidence>
<sequence>MSYHSGSSIGFVVAKVAELQRNQNILYNLVKPKKDEPDLVESNLKLANVLPKKRIYRMDSTEELVLFRKELLTRPLLLQCTIESGPGVGCFKHLSNFDCRFVQNSECFVVLLNQIHPKISSRLSMGLDLAVKYMRGSQPFILTFTFNKVIEKLYDAILRAYDLQRSAREKISCNYAELTVRYLGNSSHIPLTGGIKVKELKFAFDDLDKEDLLVDTLAAAHARQRRSLPIDQGELVSVLKGWKFGDFELSDGLWNAYAEITGAPLQRNNYTPPPPYETAMKNTTTTANDSRRPDDDYHHHQNGEYGYMEYSEVPNTTIAVVHPSHSVDVNEQNMYERTLPSYNNMTIQTKKVIKPLEDLDQYKEYANVQPNDDEGTYNYGYSYTPQKYSPESQHEVAAQELGLNLTRHDKRNSTPGQGDQYGYISNHNEVAFQNNSRPSSQYISESFI</sequence>
<dbReference type="KEGG" id="obi:106871114"/>
<dbReference type="OrthoDB" id="6101411at2759"/>
<feature type="region of interest" description="Disordered" evidence="1">
    <location>
        <begin position="275"/>
        <end position="302"/>
    </location>
</feature>
<proteinExistence type="predicted"/>